<dbReference type="GO" id="GO:0005634">
    <property type="term" value="C:nucleus"/>
    <property type="evidence" value="ECO:0007669"/>
    <property type="project" value="UniProtKB-SubCell"/>
</dbReference>
<dbReference type="STRING" id="1220162.K1WU42"/>
<dbReference type="EMBL" id="AMBO01000225">
    <property type="protein sequence ID" value="EKD04429.1"/>
    <property type="molecule type" value="Genomic_DNA"/>
</dbReference>
<feature type="compositionally biased region" description="Polar residues" evidence="3">
    <location>
        <begin position="141"/>
        <end position="150"/>
    </location>
</feature>
<feature type="compositionally biased region" description="Low complexity" evidence="3">
    <location>
        <begin position="118"/>
        <end position="135"/>
    </location>
</feature>
<evidence type="ECO:0000313" key="4">
    <source>
        <dbReference type="EMBL" id="EKD04429.1"/>
    </source>
</evidence>
<feature type="region of interest" description="Disordered" evidence="3">
    <location>
        <begin position="23"/>
        <end position="70"/>
    </location>
</feature>
<comment type="subcellular location">
    <subcellularLocation>
        <location evidence="1">Nucleus</location>
    </subcellularLocation>
</comment>
<sequence>MPKKIGRPSVSCAECKRSKLKCERERDKSEASRRATLTFKAEQRSGPVPSADGEVSQLSRAPDNTVNEGGCASLCPDGIVATRTSVRELREEIVSLKRQLAEASAGKSTPRNLGPAGGSVTPTLPLGGPPSTTTPDDAAEGSTTVGQLSISPGGRSRFYPPTAAAHVLPDDGDDETNKPGIAEGITFPFFLQDRSAFLAEARANLPAYEDMQNLCEVYWSATCWRFVPISRSYLDVILLEVYGNSRQTLQRNDAAQLALVFAVSAVGSLFDEREPPYSERAYRFNRLSLACLGAADFLTNTSVASLWFPPGWGLVATAGAGSQRKAKSMVGTAYPRAHQCQFDTLRPTDISETSYLYWRWEWDDILHRLMNECINSEDDERLRLGDRTVREFWDRLPPNLKFAGVMIYPSMDSVPLSSRRLETPERPSHDRELLEQIRLSLHHNTGMLHLHRAAFSTALKESPHKPLESPQVASVLVVINEACVNVIDIAASLVPLAAFVCRSPHSKLANECHHHLMRGVTLLEATTTQTPCDWYKVLCSRGQKLAAQATNRLMARWSLPSSETLMSRPENDEVDTMLGRTNKLREQAVPAIATTPAIDDNIAPDFDMWLSAFWPSTENIAPPTVTTDDGTAFSQLFVPMNGF</sequence>
<feature type="compositionally biased region" description="Basic and acidic residues" evidence="3">
    <location>
        <begin position="23"/>
        <end position="33"/>
    </location>
</feature>
<evidence type="ECO:0000313" key="5">
    <source>
        <dbReference type="Proteomes" id="UP000006757"/>
    </source>
</evidence>
<feature type="compositionally biased region" description="Polar residues" evidence="3">
    <location>
        <begin position="56"/>
        <end position="67"/>
    </location>
</feature>
<dbReference type="PANTHER" id="PTHR31001:SF56">
    <property type="entry name" value="ZN(2)-C6 FUNGAL-TYPE DOMAIN-CONTAINING PROTEIN"/>
    <property type="match status" value="1"/>
</dbReference>
<dbReference type="InParanoid" id="K1WU42"/>
<dbReference type="PANTHER" id="PTHR31001">
    <property type="entry name" value="UNCHARACTERIZED TRANSCRIPTIONAL REGULATORY PROTEIN"/>
    <property type="match status" value="1"/>
</dbReference>
<protein>
    <recommendedName>
        <fullName evidence="6">Transcription factor domain-containing protein</fullName>
    </recommendedName>
</protein>
<comment type="caution">
    <text evidence="4">The sequence shown here is derived from an EMBL/GenBank/DDBJ whole genome shotgun (WGS) entry which is preliminary data.</text>
</comment>
<gene>
    <name evidence="4" type="ORF">A1Q2_01313</name>
</gene>
<dbReference type="CDD" id="cd12148">
    <property type="entry name" value="fungal_TF_MHR"/>
    <property type="match status" value="1"/>
</dbReference>
<dbReference type="OrthoDB" id="424974at2759"/>
<keyword evidence="2" id="KW-0539">Nucleus</keyword>
<proteinExistence type="predicted"/>
<evidence type="ECO:0000256" key="1">
    <source>
        <dbReference type="ARBA" id="ARBA00004123"/>
    </source>
</evidence>
<dbReference type="Proteomes" id="UP000006757">
    <property type="component" value="Unassembled WGS sequence"/>
</dbReference>
<evidence type="ECO:0008006" key="6">
    <source>
        <dbReference type="Google" id="ProtNLM"/>
    </source>
</evidence>
<evidence type="ECO:0000256" key="2">
    <source>
        <dbReference type="ARBA" id="ARBA00023242"/>
    </source>
</evidence>
<name>K1WU42_TRIAC</name>
<dbReference type="AlphaFoldDB" id="K1WU42"/>
<keyword evidence="5" id="KW-1185">Reference proteome</keyword>
<reference evidence="4 5" key="1">
    <citation type="journal article" date="2012" name="Eukaryot. Cell">
        <title>Genome sequence of the Trichosporon asahii environmental strain CBS 8904.</title>
        <authorList>
            <person name="Yang R.Y."/>
            <person name="Li H.T."/>
            <person name="Zhu H."/>
            <person name="Zhou G.P."/>
            <person name="Wang M."/>
            <person name="Wang L."/>
        </authorList>
    </citation>
    <scope>NUCLEOTIDE SEQUENCE [LARGE SCALE GENOMIC DNA]</scope>
    <source>
        <strain evidence="4 5">CBS 8904</strain>
    </source>
</reference>
<feature type="region of interest" description="Disordered" evidence="3">
    <location>
        <begin position="100"/>
        <end position="178"/>
    </location>
</feature>
<organism evidence="4 5">
    <name type="scientific">Trichosporon asahii var. asahii (strain CBS 8904)</name>
    <name type="common">Yeast</name>
    <dbReference type="NCBI Taxonomy" id="1220162"/>
    <lineage>
        <taxon>Eukaryota</taxon>
        <taxon>Fungi</taxon>
        <taxon>Dikarya</taxon>
        <taxon>Basidiomycota</taxon>
        <taxon>Agaricomycotina</taxon>
        <taxon>Tremellomycetes</taxon>
        <taxon>Trichosporonales</taxon>
        <taxon>Trichosporonaceae</taxon>
        <taxon>Trichosporon</taxon>
    </lineage>
</organism>
<dbReference type="InterPro" id="IPR050613">
    <property type="entry name" value="Sec_Metabolite_Reg"/>
</dbReference>
<dbReference type="HOGENOM" id="CLU_419895_0_0_1"/>
<evidence type="ECO:0000256" key="3">
    <source>
        <dbReference type="SAM" id="MobiDB-lite"/>
    </source>
</evidence>
<accession>K1WU42</accession>